<name>A0A6J6U1Q8_9ZZZZ</name>
<dbReference type="GO" id="GO:0008887">
    <property type="term" value="F:glycerate kinase activity"/>
    <property type="evidence" value="ECO:0007669"/>
    <property type="project" value="InterPro"/>
</dbReference>
<protein>
    <submittedName>
        <fullName evidence="3">Unannotated protein</fullName>
    </submittedName>
</protein>
<proteinExistence type="predicted"/>
<sequence length="332" mass="34413">MRVLAAVDKFRGTATAAQVAAAIGHACWDLGHECIETPIGDGGEGTLDVLGGANRTTRVTNPLGKPVEAQWRFVRDTAIIEMARASGLTLVGGATKNDVIAASTVGTGELIDSALNDGAKKIIVCVGGSATVDGGLGAIKAIKSPARLRGIEFLVACDVQTSFTDAAKLFGAQKGATPAQIEFLTARLHKLQQQYLDDYGVDVSKIEGAGAAGGLAGGLAALGASLVPGFDIVADEVGLHELIASSDYVITGEGFLDNESFEGKVVGGVQRLAQQFNKPVSVICGDADAEVRGRIDAVTLIEMYGERQAFDQTLTSIESAARELLQKRTAKN</sequence>
<dbReference type="GO" id="GO:0031388">
    <property type="term" value="P:organic acid phosphorylation"/>
    <property type="evidence" value="ECO:0007669"/>
    <property type="project" value="InterPro"/>
</dbReference>
<organism evidence="3">
    <name type="scientific">freshwater metagenome</name>
    <dbReference type="NCBI Taxonomy" id="449393"/>
    <lineage>
        <taxon>unclassified sequences</taxon>
        <taxon>metagenomes</taxon>
        <taxon>ecological metagenomes</taxon>
    </lineage>
</organism>
<dbReference type="PANTHER" id="PTHR21599">
    <property type="entry name" value="GLYCERATE KINASE"/>
    <property type="match status" value="1"/>
</dbReference>
<dbReference type="EMBL" id="CAEZWB010000002">
    <property type="protein sequence ID" value="CAB4639060.1"/>
    <property type="molecule type" value="Genomic_DNA"/>
</dbReference>
<dbReference type="EMBL" id="CAEZYG010000004">
    <property type="protein sequence ID" value="CAB4701919.1"/>
    <property type="molecule type" value="Genomic_DNA"/>
</dbReference>
<dbReference type="PANTHER" id="PTHR21599:SF0">
    <property type="entry name" value="GLYCERATE KINASE"/>
    <property type="match status" value="1"/>
</dbReference>
<evidence type="ECO:0000313" key="1">
    <source>
        <dbReference type="EMBL" id="CAB4639060.1"/>
    </source>
</evidence>
<dbReference type="AlphaFoldDB" id="A0A6J6U1Q8"/>
<dbReference type="InterPro" id="IPR036129">
    <property type="entry name" value="Glycerate_kinase_sf"/>
</dbReference>
<dbReference type="PIRSF" id="PIRSF006078">
    <property type="entry name" value="GlxK"/>
    <property type="match status" value="1"/>
</dbReference>
<dbReference type="InterPro" id="IPR018193">
    <property type="entry name" value="Glyc_kinase_flavodox-like_fold"/>
</dbReference>
<dbReference type="InterPro" id="IPR004381">
    <property type="entry name" value="Glycerate_kinase"/>
</dbReference>
<evidence type="ECO:0000313" key="3">
    <source>
        <dbReference type="EMBL" id="CAB4752537.1"/>
    </source>
</evidence>
<dbReference type="EMBL" id="CAEZZM010000002">
    <property type="protein sequence ID" value="CAB4752537.1"/>
    <property type="molecule type" value="Genomic_DNA"/>
</dbReference>
<gene>
    <name evidence="1" type="ORF">UFOPK2166_00044</name>
    <name evidence="2" type="ORF">UFOPK2657_00051</name>
    <name evidence="3" type="ORF">UFOPK2872_00037</name>
    <name evidence="4" type="ORF">UFOPK4000_00017</name>
</gene>
<evidence type="ECO:0000313" key="2">
    <source>
        <dbReference type="EMBL" id="CAB4701919.1"/>
    </source>
</evidence>
<reference evidence="3" key="1">
    <citation type="submission" date="2020-05" db="EMBL/GenBank/DDBJ databases">
        <authorList>
            <person name="Chiriac C."/>
            <person name="Salcher M."/>
            <person name="Ghai R."/>
            <person name="Kavagutti S V."/>
        </authorList>
    </citation>
    <scope>NUCLEOTIDE SEQUENCE</scope>
</reference>
<evidence type="ECO:0000313" key="4">
    <source>
        <dbReference type="EMBL" id="CAB4979452.1"/>
    </source>
</evidence>
<dbReference type="Gene3D" id="3.90.1510.10">
    <property type="entry name" value="Glycerate kinase, domain 2"/>
    <property type="match status" value="2"/>
</dbReference>
<accession>A0A6J6U1Q8</accession>
<dbReference type="SUPFAM" id="SSF110738">
    <property type="entry name" value="Glycerate kinase I"/>
    <property type="match status" value="1"/>
</dbReference>
<dbReference type="Pfam" id="PF02595">
    <property type="entry name" value="Gly_kinase"/>
    <property type="match status" value="2"/>
</dbReference>
<dbReference type="EMBL" id="CAFBOT010000001">
    <property type="protein sequence ID" value="CAB4979452.1"/>
    <property type="molecule type" value="Genomic_DNA"/>
</dbReference>